<gene>
    <name evidence="2" type="ORF">PECUL_23A003681</name>
</gene>
<organism evidence="2 3">
    <name type="scientific">Pelobates cultripes</name>
    <name type="common">Western spadefoot toad</name>
    <dbReference type="NCBI Taxonomy" id="61616"/>
    <lineage>
        <taxon>Eukaryota</taxon>
        <taxon>Metazoa</taxon>
        <taxon>Chordata</taxon>
        <taxon>Craniata</taxon>
        <taxon>Vertebrata</taxon>
        <taxon>Euteleostomi</taxon>
        <taxon>Amphibia</taxon>
        <taxon>Batrachia</taxon>
        <taxon>Anura</taxon>
        <taxon>Pelobatoidea</taxon>
        <taxon>Pelobatidae</taxon>
        <taxon>Pelobates</taxon>
    </lineage>
</organism>
<keyword evidence="3" id="KW-1185">Reference proteome</keyword>
<feature type="compositionally biased region" description="Polar residues" evidence="1">
    <location>
        <begin position="100"/>
        <end position="156"/>
    </location>
</feature>
<dbReference type="AlphaFoldDB" id="A0AAD1VQ22"/>
<reference evidence="2" key="1">
    <citation type="submission" date="2022-03" db="EMBL/GenBank/DDBJ databases">
        <authorList>
            <person name="Alioto T."/>
            <person name="Alioto T."/>
            <person name="Gomez Garrido J."/>
        </authorList>
    </citation>
    <scope>NUCLEOTIDE SEQUENCE</scope>
</reference>
<dbReference type="EMBL" id="OW240913">
    <property type="protein sequence ID" value="CAH2245489.1"/>
    <property type="molecule type" value="Genomic_DNA"/>
</dbReference>
<evidence type="ECO:0000256" key="1">
    <source>
        <dbReference type="SAM" id="MobiDB-lite"/>
    </source>
</evidence>
<name>A0AAD1VQ22_PELCU</name>
<accession>A0AAD1VQ22</accession>
<feature type="compositionally biased region" description="Polar residues" evidence="1">
    <location>
        <begin position="29"/>
        <end position="49"/>
    </location>
</feature>
<feature type="compositionally biased region" description="Basic and acidic residues" evidence="1">
    <location>
        <begin position="16"/>
        <end position="26"/>
    </location>
</feature>
<feature type="region of interest" description="Disordered" evidence="1">
    <location>
        <begin position="1"/>
        <end position="49"/>
    </location>
</feature>
<protein>
    <submittedName>
        <fullName evidence="2">Uncharacterized protein</fullName>
    </submittedName>
</protein>
<proteinExistence type="predicted"/>
<evidence type="ECO:0000313" key="3">
    <source>
        <dbReference type="Proteomes" id="UP001295444"/>
    </source>
</evidence>
<dbReference type="Proteomes" id="UP001295444">
    <property type="component" value="Chromosome 02"/>
</dbReference>
<evidence type="ECO:0000313" key="2">
    <source>
        <dbReference type="EMBL" id="CAH2245489.1"/>
    </source>
</evidence>
<feature type="region of interest" description="Disordered" evidence="1">
    <location>
        <begin position="91"/>
        <end position="156"/>
    </location>
</feature>
<sequence>MREPGRPRITRISESGNRKPDDHDLLGLDNTTDLYHSTTSRGQHNTSSNATYSATLQPATSISQDTNLSKNSHSDGMWGDSYVYSSVSPGVHATKKDNTTDLYHSTTSRGQHNTTDLYHSTTSRGQHNTSSHATYSTTFQPATSTSQDTTLSKNSHSGVMWGDSHVYSSVSPSVHTTKKGW</sequence>